<accession>A0A921MLE8</accession>
<organism evidence="3 4">
    <name type="scientific">Pseudoflavonifractor capillosus</name>
    <dbReference type="NCBI Taxonomy" id="106588"/>
    <lineage>
        <taxon>Bacteria</taxon>
        <taxon>Bacillati</taxon>
        <taxon>Bacillota</taxon>
        <taxon>Clostridia</taxon>
        <taxon>Eubacteriales</taxon>
        <taxon>Oscillospiraceae</taxon>
        <taxon>Pseudoflavonifractor</taxon>
    </lineage>
</organism>
<evidence type="ECO:0000259" key="2">
    <source>
        <dbReference type="SMART" id="SM00014"/>
    </source>
</evidence>
<dbReference type="RefSeq" id="WP_295368006.1">
    <property type="nucleotide sequence ID" value="NZ_DYUC01000046.1"/>
</dbReference>
<feature type="transmembrane region" description="Helical" evidence="1">
    <location>
        <begin position="34"/>
        <end position="53"/>
    </location>
</feature>
<feature type="transmembrane region" description="Helical" evidence="1">
    <location>
        <begin position="103"/>
        <end position="123"/>
    </location>
</feature>
<dbReference type="PANTHER" id="PTHR14969:SF13">
    <property type="entry name" value="AT30094P"/>
    <property type="match status" value="1"/>
</dbReference>
<feature type="transmembrane region" description="Helical" evidence="1">
    <location>
        <begin position="7"/>
        <end position="28"/>
    </location>
</feature>
<gene>
    <name evidence="3" type="ORF">K8V01_05025</name>
</gene>
<feature type="transmembrane region" description="Helical" evidence="1">
    <location>
        <begin position="129"/>
        <end position="151"/>
    </location>
</feature>
<keyword evidence="1" id="KW-1133">Transmembrane helix</keyword>
<dbReference type="SUPFAM" id="SSF48317">
    <property type="entry name" value="Acid phosphatase/Vanadium-dependent haloperoxidase"/>
    <property type="match status" value="1"/>
</dbReference>
<dbReference type="AlphaFoldDB" id="A0A921MLE8"/>
<dbReference type="SMART" id="SM00014">
    <property type="entry name" value="acidPPc"/>
    <property type="match status" value="1"/>
</dbReference>
<reference evidence="3" key="2">
    <citation type="submission" date="2021-09" db="EMBL/GenBank/DDBJ databases">
        <authorList>
            <person name="Gilroy R."/>
        </authorList>
    </citation>
    <scope>NUCLEOTIDE SEQUENCE</scope>
    <source>
        <strain evidence="3">CHK179-5677</strain>
    </source>
</reference>
<name>A0A921MLE8_9FIRM</name>
<dbReference type="Pfam" id="PF01569">
    <property type="entry name" value="PAP2"/>
    <property type="match status" value="1"/>
</dbReference>
<evidence type="ECO:0000313" key="3">
    <source>
        <dbReference type="EMBL" id="HJG86372.1"/>
    </source>
</evidence>
<dbReference type="InterPro" id="IPR000326">
    <property type="entry name" value="PAP2/HPO"/>
</dbReference>
<keyword evidence="1" id="KW-0812">Transmembrane</keyword>
<dbReference type="PANTHER" id="PTHR14969">
    <property type="entry name" value="SPHINGOSINE-1-PHOSPHATE PHOSPHOHYDROLASE"/>
    <property type="match status" value="1"/>
</dbReference>
<feature type="domain" description="Phosphatidic acid phosphatase type 2/haloperoxidase" evidence="2">
    <location>
        <begin position="34"/>
        <end position="144"/>
    </location>
</feature>
<dbReference type="InterPro" id="IPR036938">
    <property type="entry name" value="PAP2/HPO_sf"/>
</dbReference>
<dbReference type="Gene3D" id="1.20.144.10">
    <property type="entry name" value="Phosphatidic acid phosphatase type 2/haloperoxidase"/>
    <property type="match status" value="1"/>
</dbReference>
<protein>
    <submittedName>
        <fullName evidence="3">Phosphatase PAP2 family protein</fullName>
    </submittedName>
</protein>
<evidence type="ECO:0000256" key="1">
    <source>
        <dbReference type="SAM" id="Phobius"/>
    </source>
</evidence>
<dbReference type="Proteomes" id="UP000760668">
    <property type="component" value="Unassembled WGS sequence"/>
</dbReference>
<reference evidence="3" key="1">
    <citation type="journal article" date="2021" name="PeerJ">
        <title>Extensive microbial diversity within the chicken gut microbiome revealed by metagenomics and culture.</title>
        <authorList>
            <person name="Gilroy R."/>
            <person name="Ravi A."/>
            <person name="Getino M."/>
            <person name="Pursley I."/>
            <person name="Horton D.L."/>
            <person name="Alikhan N.F."/>
            <person name="Baker D."/>
            <person name="Gharbi K."/>
            <person name="Hall N."/>
            <person name="Watson M."/>
            <person name="Adriaenssens E.M."/>
            <person name="Foster-Nyarko E."/>
            <person name="Jarju S."/>
            <person name="Secka A."/>
            <person name="Antonio M."/>
            <person name="Oren A."/>
            <person name="Chaudhuri R.R."/>
            <person name="La Ragione R."/>
            <person name="Hildebrand F."/>
            <person name="Pallen M.J."/>
        </authorList>
    </citation>
    <scope>NUCLEOTIDE SEQUENCE</scope>
    <source>
        <strain evidence="3">CHK179-5677</strain>
    </source>
</reference>
<proteinExistence type="predicted"/>
<evidence type="ECO:0000313" key="4">
    <source>
        <dbReference type="Proteomes" id="UP000760668"/>
    </source>
</evidence>
<comment type="caution">
    <text evidence="3">The sequence shown here is derived from an EMBL/GenBank/DDBJ whole genome shotgun (WGS) entry which is preliminary data.</text>
</comment>
<keyword evidence="1" id="KW-0472">Membrane</keyword>
<sequence length="157" mass="17136">MDLLMPAITTLGNSGLIWIILAGILIIMPKYRKVGVAVMTGLVLEVICCNLVLKPLVARIRPCDVNTAVQLLIARPDDFSFPSGHTGASFAAVSAFYASRSRLWIPLLILAVLIAFSRLYLYVHYPSDILAGVVIGIMAGWIGSKLVNLVWRKRNAT</sequence>
<dbReference type="EMBL" id="DYUC01000046">
    <property type="protein sequence ID" value="HJG86372.1"/>
    <property type="molecule type" value="Genomic_DNA"/>
</dbReference>